<feature type="transmembrane region" description="Helical" evidence="1">
    <location>
        <begin position="58"/>
        <end position="78"/>
    </location>
</feature>
<accession>K6ZUG9</accession>
<organism evidence="2 3">
    <name type="scientific">Paraglaciecola polaris LMG 21857</name>
    <dbReference type="NCBI Taxonomy" id="1129793"/>
    <lineage>
        <taxon>Bacteria</taxon>
        <taxon>Pseudomonadati</taxon>
        <taxon>Pseudomonadota</taxon>
        <taxon>Gammaproteobacteria</taxon>
        <taxon>Alteromonadales</taxon>
        <taxon>Alteromonadaceae</taxon>
        <taxon>Paraglaciecola</taxon>
    </lineage>
</organism>
<evidence type="ECO:0000313" key="2">
    <source>
        <dbReference type="EMBL" id="GAC33927.1"/>
    </source>
</evidence>
<dbReference type="AlphaFoldDB" id="K6ZUG9"/>
<feature type="transmembrane region" description="Helical" evidence="1">
    <location>
        <begin position="90"/>
        <end position="110"/>
    </location>
</feature>
<evidence type="ECO:0000313" key="3">
    <source>
        <dbReference type="Proteomes" id="UP000006322"/>
    </source>
</evidence>
<keyword evidence="1" id="KW-0472">Membrane</keyword>
<feature type="transmembrane region" description="Helical" evidence="1">
    <location>
        <begin position="198"/>
        <end position="217"/>
    </location>
</feature>
<keyword evidence="1" id="KW-1133">Transmembrane helix</keyword>
<keyword evidence="3" id="KW-1185">Reference proteome</keyword>
<protein>
    <submittedName>
        <fullName evidence="2">Uncharacterized protein</fullName>
    </submittedName>
</protein>
<dbReference type="STRING" id="1129793.GPLA_3034"/>
<proteinExistence type="predicted"/>
<evidence type="ECO:0000256" key="1">
    <source>
        <dbReference type="SAM" id="Phobius"/>
    </source>
</evidence>
<dbReference type="RefSeq" id="WP_007105694.1">
    <property type="nucleotide sequence ID" value="NZ_BAER01000076.1"/>
</dbReference>
<sequence>MNKSLLVANIQRALKVNFIPAICLQVIALGIGFSYFYWPASLPVFNFFGHLKAQYGASYAVVSTAFFGGLLPYLYLLSAGQISFKPKSQLVFYCCLWAIMGWLVDTFYGLQITLFGKDTDIATLIKKTAFDQFVFSALLTCPFLTLSYQFKDAQFNFKRFLQTLDRRLLLLYLPTTIVTNWLVWIPAVLLIYLMPPVLQIPLFNLVLCFFVLVLAMLNSDPKVTSAPI</sequence>
<keyword evidence="1" id="KW-0812">Transmembrane</keyword>
<dbReference type="OrthoDB" id="190277at2"/>
<reference evidence="3" key="1">
    <citation type="journal article" date="2014" name="Environ. Microbiol.">
        <title>Comparative genomics of the marine bacterial genus Glaciecola reveals the high degree of genomic diversity and genomic characteristic for cold adaptation.</title>
        <authorList>
            <person name="Qin Q.L."/>
            <person name="Xie B.B."/>
            <person name="Yu Y."/>
            <person name="Shu Y.L."/>
            <person name="Rong J.C."/>
            <person name="Zhang Y.J."/>
            <person name="Zhao D.L."/>
            <person name="Chen X.L."/>
            <person name="Zhang X.Y."/>
            <person name="Chen B."/>
            <person name="Zhou B.C."/>
            <person name="Zhang Y.Z."/>
        </authorList>
    </citation>
    <scope>NUCLEOTIDE SEQUENCE [LARGE SCALE GENOMIC DNA]</scope>
    <source>
        <strain evidence="3">LMG 21857</strain>
    </source>
</reference>
<comment type="caution">
    <text evidence="2">The sequence shown here is derived from an EMBL/GenBank/DDBJ whole genome shotgun (WGS) entry which is preliminary data.</text>
</comment>
<feature type="transmembrane region" description="Helical" evidence="1">
    <location>
        <begin position="16"/>
        <end position="38"/>
    </location>
</feature>
<dbReference type="Proteomes" id="UP000006322">
    <property type="component" value="Unassembled WGS sequence"/>
</dbReference>
<dbReference type="EMBL" id="BAER01000076">
    <property type="protein sequence ID" value="GAC33927.1"/>
    <property type="molecule type" value="Genomic_DNA"/>
</dbReference>
<gene>
    <name evidence="2" type="ORF">GPLA_3034</name>
</gene>
<feature type="transmembrane region" description="Helical" evidence="1">
    <location>
        <begin position="130"/>
        <end position="148"/>
    </location>
</feature>
<feature type="transmembrane region" description="Helical" evidence="1">
    <location>
        <begin position="169"/>
        <end position="192"/>
    </location>
</feature>
<name>K6ZUG9_9ALTE</name>